<dbReference type="InterPro" id="IPR000917">
    <property type="entry name" value="Sulfatase_N"/>
</dbReference>
<reference evidence="8 9" key="1">
    <citation type="submission" date="2019-08" db="EMBL/GenBank/DDBJ databases">
        <title>Deep-cultivation of Planctomycetes and their phenomic and genomic characterization uncovers novel biology.</title>
        <authorList>
            <person name="Wiegand S."/>
            <person name="Jogler M."/>
            <person name="Boedeker C."/>
            <person name="Pinto D."/>
            <person name="Vollmers J."/>
            <person name="Rivas-Marin E."/>
            <person name="Kohn T."/>
            <person name="Peeters S.H."/>
            <person name="Heuer A."/>
            <person name="Rast P."/>
            <person name="Oberbeckmann S."/>
            <person name="Bunk B."/>
            <person name="Jeske O."/>
            <person name="Meyerdierks A."/>
            <person name="Storesund J.E."/>
            <person name="Kallscheuer N."/>
            <person name="Luecker S."/>
            <person name="Lage O.M."/>
            <person name="Pohl T."/>
            <person name="Merkel B.J."/>
            <person name="Hornburger P."/>
            <person name="Mueller R.-W."/>
            <person name="Bruemmer F."/>
            <person name="Labrenz M."/>
            <person name="Spormann A.M."/>
            <person name="Op Den Camp H."/>
            <person name="Overmann J."/>
            <person name="Amann R."/>
            <person name="Jetten M.S.M."/>
            <person name="Mascher T."/>
            <person name="Medema M.H."/>
            <person name="Devos D.P."/>
            <person name="Kaster A.-K."/>
            <person name="Ovreas L."/>
            <person name="Rohde M."/>
            <person name="Galperin M.Y."/>
            <person name="Jogler C."/>
        </authorList>
    </citation>
    <scope>NUCLEOTIDE SEQUENCE [LARGE SCALE GENOMIC DNA]</scope>
    <source>
        <strain evidence="8 9">LF1</strain>
    </source>
</reference>
<keyword evidence="6" id="KW-0106">Calcium</keyword>
<protein>
    <submittedName>
        <fullName evidence="8">Arylsulfatase</fullName>
        <ecNumber evidence="8">3.1.6.1</ecNumber>
    </submittedName>
</protein>
<dbReference type="Gene3D" id="3.30.1120.10">
    <property type="match status" value="1"/>
</dbReference>
<evidence type="ECO:0000256" key="5">
    <source>
        <dbReference type="ARBA" id="ARBA00022801"/>
    </source>
</evidence>
<evidence type="ECO:0000256" key="4">
    <source>
        <dbReference type="ARBA" id="ARBA00022729"/>
    </source>
</evidence>
<keyword evidence="4" id="KW-0732">Signal</keyword>
<dbReference type="GO" id="GO:0046872">
    <property type="term" value="F:metal ion binding"/>
    <property type="evidence" value="ECO:0007669"/>
    <property type="project" value="UniProtKB-KW"/>
</dbReference>
<organism evidence="8 9">
    <name type="scientific">Rubripirellula obstinata</name>
    <dbReference type="NCBI Taxonomy" id="406547"/>
    <lineage>
        <taxon>Bacteria</taxon>
        <taxon>Pseudomonadati</taxon>
        <taxon>Planctomycetota</taxon>
        <taxon>Planctomycetia</taxon>
        <taxon>Pirellulales</taxon>
        <taxon>Pirellulaceae</taxon>
        <taxon>Rubripirellula</taxon>
    </lineage>
</organism>
<dbReference type="EC" id="3.1.6.1" evidence="8"/>
<evidence type="ECO:0000256" key="2">
    <source>
        <dbReference type="ARBA" id="ARBA00008779"/>
    </source>
</evidence>
<feature type="domain" description="Sulfatase N-terminal" evidence="7">
    <location>
        <begin position="65"/>
        <end position="372"/>
    </location>
</feature>
<dbReference type="PANTHER" id="PTHR42693:SF42">
    <property type="entry name" value="ARYLSULFATASE G"/>
    <property type="match status" value="1"/>
</dbReference>
<dbReference type="Proteomes" id="UP000322699">
    <property type="component" value="Unassembled WGS sequence"/>
</dbReference>
<evidence type="ECO:0000313" key="8">
    <source>
        <dbReference type="EMBL" id="KAA1259843.1"/>
    </source>
</evidence>
<evidence type="ECO:0000256" key="6">
    <source>
        <dbReference type="ARBA" id="ARBA00022837"/>
    </source>
</evidence>
<dbReference type="PANTHER" id="PTHR42693">
    <property type="entry name" value="ARYLSULFATASE FAMILY MEMBER"/>
    <property type="match status" value="1"/>
</dbReference>
<comment type="similarity">
    <text evidence="2">Belongs to the sulfatase family.</text>
</comment>
<evidence type="ECO:0000256" key="1">
    <source>
        <dbReference type="ARBA" id="ARBA00001913"/>
    </source>
</evidence>
<evidence type="ECO:0000256" key="3">
    <source>
        <dbReference type="ARBA" id="ARBA00022723"/>
    </source>
</evidence>
<evidence type="ECO:0000259" key="7">
    <source>
        <dbReference type="Pfam" id="PF00884"/>
    </source>
</evidence>
<sequence>MRSGWDLVEPSLTKLFRNHSFTPTRLLLHDYSYQTAKMIRTTRCVHWLAITTLLLAGTVANAARPNVVFLLSDDQSWNDYGFMGHPHIQTPNLDQLAKSGILYERGYVTAPLCRPSLASIATGLYPHQTGIRGNDPLMPEGTNRKDKIHKPLSSKLRNRMTAPMLEHPSFIRTLKDNGYATLQTGKWWEGDPLDHGFTDAMTHGDIYRGGRHGDRGLDIGRKTMQPIYDFVDKAKSNEQPFFVWYGVFLPHAPHNAPERLYDKYKDVAPNEPTARYWANVEWLDEGCGQIVDYLKKQNLYENTIFVYTCDNGWVQNPERMNSSIRSKREPVEAGIRTPIFVTHDKTIQPQRDAETLASNIDIATTILSACGIEPPSAMKGLDLRDPQQLKERNRVFVDVYQHDSDLDQINDLDSGLEARVVIDGWDKLTAKPSGKELYNLKTDPDDRKNLAAADPEKVSELSAMIDELLEESSSFAEAN</sequence>
<dbReference type="SUPFAM" id="SSF53649">
    <property type="entry name" value="Alkaline phosphatase-like"/>
    <property type="match status" value="1"/>
</dbReference>
<name>A0A5B1CKB3_9BACT</name>
<dbReference type="Gene3D" id="3.40.720.10">
    <property type="entry name" value="Alkaline Phosphatase, subunit A"/>
    <property type="match status" value="1"/>
</dbReference>
<dbReference type="GO" id="GO:0004065">
    <property type="term" value="F:arylsulfatase activity"/>
    <property type="evidence" value="ECO:0007669"/>
    <property type="project" value="UniProtKB-EC"/>
</dbReference>
<dbReference type="InterPro" id="IPR017850">
    <property type="entry name" value="Alkaline_phosphatase_core_sf"/>
</dbReference>
<evidence type="ECO:0000313" key="9">
    <source>
        <dbReference type="Proteomes" id="UP000322699"/>
    </source>
</evidence>
<proteinExistence type="inferred from homology"/>
<dbReference type="AlphaFoldDB" id="A0A5B1CKB3"/>
<dbReference type="EMBL" id="VRLW01000001">
    <property type="protein sequence ID" value="KAA1259843.1"/>
    <property type="molecule type" value="Genomic_DNA"/>
</dbReference>
<accession>A0A5B1CKB3</accession>
<comment type="caution">
    <text evidence="8">The sequence shown here is derived from an EMBL/GenBank/DDBJ whole genome shotgun (WGS) entry which is preliminary data.</text>
</comment>
<dbReference type="Pfam" id="PF00884">
    <property type="entry name" value="Sulfatase"/>
    <property type="match status" value="1"/>
</dbReference>
<dbReference type="InterPro" id="IPR050738">
    <property type="entry name" value="Sulfatase"/>
</dbReference>
<keyword evidence="9" id="KW-1185">Reference proteome</keyword>
<keyword evidence="5 8" id="KW-0378">Hydrolase</keyword>
<comment type="cofactor">
    <cofactor evidence="1">
        <name>Ca(2+)</name>
        <dbReference type="ChEBI" id="CHEBI:29108"/>
    </cofactor>
</comment>
<gene>
    <name evidence="8" type="primary">atsA_7</name>
    <name evidence="8" type="ORF">LF1_23800</name>
</gene>
<keyword evidence="3" id="KW-0479">Metal-binding</keyword>